<keyword evidence="2" id="KW-1185">Reference proteome</keyword>
<organism evidence="1 2">
    <name type="scientific">Dermatophagoides farinae</name>
    <name type="common">American house dust mite</name>
    <dbReference type="NCBI Taxonomy" id="6954"/>
    <lineage>
        <taxon>Eukaryota</taxon>
        <taxon>Metazoa</taxon>
        <taxon>Ecdysozoa</taxon>
        <taxon>Arthropoda</taxon>
        <taxon>Chelicerata</taxon>
        <taxon>Arachnida</taxon>
        <taxon>Acari</taxon>
        <taxon>Acariformes</taxon>
        <taxon>Sarcoptiformes</taxon>
        <taxon>Astigmata</taxon>
        <taxon>Psoroptidia</taxon>
        <taxon>Analgoidea</taxon>
        <taxon>Pyroglyphidae</taxon>
        <taxon>Dermatophagoidinae</taxon>
        <taxon>Dermatophagoides</taxon>
    </lineage>
</organism>
<dbReference type="AlphaFoldDB" id="A0A922HS03"/>
<protein>
    <submittedName>
        <fullName evidence="1">Uncharacterized protein</fullName>
    </submittedName>
</protein>
<reference evidence="1" key="1">
    <citation type="submission" date="2013-05" db="EMBL/GenBank/DDBJ databases">
        <authorList>
            <person name="Yim A.K.Y."/>
            <person name="Chan T.F."/>
            <person name="Ji K.M."/>
            <person name="Liu X.Y."/>
            <person name="Zhou J.W."/>
            <person name="Li R.Q."/>
            <person name="Yang K.Y."/>
            <person name="Li J."/>
            <person name="Li M."/>
            <person name="Law P.T.W."/>
            <person name="Wu Y.L."/>
            <person name="Cai Z.L."/>
            <person name="Qin H."/>
            <person name="Bao Y."/>
            <person name="Leung R.K.K."/>
            <person name="Ng P.K.S."/>
            <person name="Zou J."/>
            <person name="Zhong X.J."/>
            <person name="Ran P.X."/>
            <person name="Zhong N.S."/>
            <person name="Liu Z.G."/>
            <person name="Tsui S.K.W."/>
        </authorList>
    </citation>
    <scope>NUCLEOTIDE SEQUENCE</scope>
    <source>
        <strain evidence="1">Derf</strain>
        <tissue evidence="1">Whole organism</tissue>
    </source>
</reference>
<proteinExistence type="predicted"/>
<accession>A0A922HS03</accession>
<name>A0A922HS03_DERFA</name>
<dbReference type="EMBL" id="ASGP02000005">
    <property type="protein sequence ID" value="KAH9506235.1"/>
    <property type="molecule type" value="Genomic_DNA"/>
</dbReference>
<reference evidence="1" key="2">
    <citation type="journal article" date="2022" name="Res Sq">
        <title>Comparative Genomics Reveals Insights into the Divergent Evolution of Astigmatic Mites and Household Pest Adaptations.</title>
        <authorList>
            <person name="Xiong Q."/>
            <person name="Wan A.T.-Y."/>
            <person name="Liu X.-Y."/>
            <person name="Fung C.S.-H."/>
            <person name="Xiao X."/>
            <person name="Malainual N."/>
            <person name="Hou J."/>
            <person name="Wang L."/>
            <person name="Wang M."/>
            <person name="Yang K."/>
            <person name="Cui Y."/>
            <person name="Leung E."/>
            <person name="Nong W."/>
            <person name="Shin S.-K."/>
            <person name="Au S."/>
            <person name="Jeong K.Y."/>
            <person name="Chew F.T."/>
            <person name="Hui J."/>
            <person name="Leung T.F."/>
            <person name="Tungtrongchitr A."/>
            <person name="Zhong N."/>
            <person name="Liu Z."/>
            <person name="Tsui S."/>
        </authorList>
    </citation>
    <scope>NUCLEOTIDE SEQUENCE</scope>
    <source>
        <strain evidence="1">Derf</strain>
        <tissue evidence="1">Whole organism</tissue>
    </source>
</reference>
<sequence>MVAVIDECVTVHVCKNRNENGPLSISIWIGGCSGGQPEIVRRRLSIGRNHDQGVAHPGPGSRRYRQIWYEIPNLAK</sequence>
<evidence type="ECO:0000313" key="1">
    <source>
        <dbReference type="EMBL" id="KAH9506235.1"/>
    </source>
</evidence>
<dbReference type="Proteomes" id="UP000790347">
    <property type="component" value="Unassembled WGS sequence"/>
</dbReference>
<gene>
    <name evidence="1" type="ORF">DERF_010977</name>
</gene>
<evidence type="ECO:0000313" key="2">
    <source>
        <dbReference type="Proteomes" id="UP000790347"/>
    </source>
</evidence>
<comment type="caution">
    <text evidence="1">The sequence shown here is derived from an EMBL/GenBank/DDBJ whole genome shotgun (WGS) entry which is preliminary data.</text>
</comment>